<feature type="domain" description="ChrR-like cupin" evidence="1">
    <location>
        <begin position="136"/>
        <end position="222"/>
    </location>
</feature>
<dbReference type="Gene3D" id="1.10.10.1320">
    <property type="entry name" value="Anti-sigma factor, zinc-finger domain"/>
    <property type="match status" value="1"/>
</dbReference>
<reference evidence="4" key="1">
    <citation type="submission" date="2018-05" db="EMBL/GenBank/DDBJ databases">
        <title>Zavarzinia sp. HR-AS.</title>
        <authorList>
            <person name="Lee Y."/>
            <person name="Jeon C.O."/>
        </authorList>
    </citation>
    <scope>NUCLEOTIDE SEQUENCE [LARGE SCALE GENOMIC DNA]</scope>
    <source>
        <strain evidence="4">DSM 1231</strain>
    </source>
</reference>
<dbReference type="OrthoDB" id="2988517at2"/>
<comment type="caution">
    <text evidence="3">The sequence shown here is derived from an EMBL/GenBank/DDBJ whole genome shotgun (WGS) entry which is preliminary data.</text>
</comment>
<dbReference type="InterPro" id="IPR025979">
    <property type="entry name" value="ChrR-like_cupin_dom"/>
</dbReference>
<dbReference type="Gene3D" id="2.60.120.10">
    <property type="entry name" value="Jelly Rolls"/>
    <property type="match status" value="1"/>
</dbReference>
<dbReference type="AlphaFoldDB" id="A0A317E9D1"/>
<keyword evidence="4" id="KW-1185">Reference proteome</keyword>
<dbReference type="CDD" id="cd20301">
    <property type="entry name" value="cupin_ChrR"/>
    <property type="match status" value="1"/>
</dbReference>
<dbReference type="Proteomes" id="UP000246077">
    <property type="component" value="Unassembled WGS sequence"/>
</dbReference>
<gene>
    <name evidence="3" type="ORF">DKG75_08095</name>
</gene>
<feature type="domain" description="Putative zinc-finger" evidence="2">
    <location>
        <begin position="32"/>
        <end position="60"/>
    </location>
</feature>
<sequence>MGLQPAPQRHGALPVSPERIVVIPSHHVPFDWLVERAAGTLAPAAALVVDAHLAFCPACRAALALCEQVGGALLDAVPPAPVAADAFDRLMARIEREPARSPGPDAPPPAAFGDPVLDRMPGLLHPLGAKALAGRGWRSLVPGVKVLHLDVPVVPGGSAQLIRVAGGRGVPRHTHRGNEYTLVLAGAFNDAGGRFAAGDVQVTTPSVKHKPIAEPGEICMVLAVTDAPLRLTGVLGMIQRGLGY</sequence>
<protein>
    <submittedName>
        <fullName evidence="3">Anti-sigma factor</fullName>
    </submittedName>
</protein>
<name>A0A317E9D1_9PROT</name>
<proteinExistence type="predicted"/>
<organism evidence="3 4">
    <name type="scientific">Zavarzinia compransoris</name>
    <dbReference type="NCBI Taxonomy" id="1264899"/>
    <lineage>
        <taxon>Bacteria</taxon>
        <taxon>Pseudomonadati</taxon>
        <taxon>Pseudomonadota</taxon>
        <taxon>Alphaproteobacteria</taxon>
        <taxon>Rhodospirillales</taxon>
        <taxon>Zavarziniaceae</taxon>
        <taxon>Zavarzinia</taxon>
    </lineage>
</organism>
<dbReference type="Pfam" id="PF12973">
    <property type="entry name" value="Cupin_7"/>
    <property type="match status" value="1"/>
</dbReference>
<dbReference type="NCBIfam" id="TIGR02451">
    <property type="entry name" value="anti_sig_ChrR"/>
    <property type="match status" value="1"/>
</dbReference>
<dbReference type="InterPro" id="IPR027383">
    <property type="entry name" value="Znf_put"/>
</dbReference>
<dbReference type="SUPFAM" id="SSF51182">
    <property type="entry name" value="RmlC-like cupins"/>
    <property type="match status" value="1"/>
</dbReference>
<evidence type="ECO:0000259" key="1">
    <source>
        <dbReference type="Pfam" id="PF12973"/>
    </source>
</evidence>
<dbReference type="EMBL" id="QGLF01000002">
    <property type="protein sequence ID" value="PWR21933.1"/>
    <property type="molecule type" value="Genomic_DNA"/>
</dbReference>
<accession>A0A317E9D1</accession>
<evidence type="ECO:0000313" key="3">
    <source>
        <dbReference type="EMBL" id="PWR21933.1"/>
    </source>
</evidence>
<dbReference type="InterPro" id="IPR041916">
    <property type="entry name" value="Anti_sigma_zinc_sf"/>
</dbReference>
<dbReference type="Pfam" id="PF13490">
    <property type="entry name" value="zf-HC2"/>
    <property type="match status" value="1"/>
</dbReference>
<evidence type="ECO:0000259" key="2">
    <source>
        <dbReference type="Pfam" id="PF13490"/>
    </source>
</evidence>
<dbReference type="InterPro" id="IPR011051">
    <property type="entry name" value="RmlC_Cupin_sf"/>
</dbReference>
<dbReference type="InterPro" id="IPR014710">
    <property type="entry name" value="RmlC-like_jellyroll"/>
</dbReference>
<evidence type="ECO:0000313" key="4">
    <source>
        <dbReference type="Proteomes" id="UP000246077"/>
    </source>
</evidence>
<dbReference type="InterPro" id="IPR012807">
    <property type="entry name" value="Anti-sigma_ChrR"/>
</dbReference>